<organism evidence="2">
    <name type="scientific">uncultured Caudovirales phage</name>
    <dbReference type="NCBI Taxonomy" id="2100421"/>
    <lineage>
        <taxon>Viruses</taxon>
        <taxon>Duplodnaviria</taxon>
        <taxon>Heunggongvirae</taxon>
        <taxon>Uroviricota</taxon>
        <taxon>Caudoviricetes</taxon>
        <taxon>Peduoviridae</taxon>
        <taxon>Maltschvirus</taxon>
        <taxon>Maltschvirus maltsch</taxon>
    </lineage>
</organism>
<evidence type="ECO:0000313" key="2">
    <source>
        <dbReference type="EMBL" id="CAB5218971.1"/>
    </source>
</evidence>
<proteinExistence type="predicted"/>
<feature type="transmembrane region" description="Helical" evidence="1">
    <location>
        <begin position="105"/>
        <end position="133"/>
    </location>
</feature>
<accession>A0A6J7WLL3</accession>
<protein>
    <submittedName>
        <fullName evidence="2">Uncharacterized protein</fullName>
    </submittedName>
</protein>
<name>A0A6J7WLL3_9CAUD</name>
<feature type="transmembrane region" description="Helical" evidence="1">
    <location>
        <begin position="74"/>
        <end position="93"/>
    </location>
</feature>
<sequence>MDRVMCPICEGNDQARNVGSLLTAGAHTTITAGAAFAGHGVLGISPVLLMSESTDQLTQRLTPPLTPGNLSRRFFYSTMILGGFFWSSIAAAFMVNSWGNGFNPIIWLIVSGLLYIFTEILWIPVFMVAIAIYRYSRPTARERWFAQATELYGAWYCYRDDVVFDGAVYGSPEQMVSYYFRPPKSAQLSVTR</sequence>
<reference evidence="2" key="1">
    <citation type="submission" date="2020-05" db="EMBL/GenBank/DDBJ databases">
        <authorList>
            <person name="Chiriac C."/>
            <person name="Salcher M."/>
            <person name="Ghai R."/>
            <person name="Kavagutti S V."/>
        </authorList>
    </citation>
    <scope>NUCLEOTIDE SEQUENCE</scope>
</reference>
<evidence type="ECO:0000256" key="1">
    <source>
        <dbReference type="SAM" id="Phobius"/>
    </source>
</evidence>
<keyword evidence="1" id="KW-0472">Membrane</keyword>
<gene>
    <name evidence="2" type="ORF">UFOVP221_12</name>
</gene>
<keyword evidence="1" id="KW-0812">Transmembrane</keyword>
<keyword evidence="1" id="KW-1133">Transmembrane helix</keyword>
<dbReference type="EMBL" id="LR798267">
    <property type="protein sequence ID" value="CAB5218971.1"/>
    <property type="molecule type" value="Genomic_DNA"/>
</dbReference>